<protein>
    <recommendedName>
        <fullName evidence="3">LCCL domain-containing protein</fullName>
    </recommendedName>
</protein>
<feature type="compositionally biased region" description="Polar residues" evidence="1">
    <location>
        <begin position="735"/>
        <end position="762"/>
    </location>
</feature>
<dbReference type="SMART" id="SM00603">
    <property type="entry name" value="LCCL"/>
    <property type="match status" value="1"/>
</dbReference>
<dbReference type="InterPro" id="IPR010496">
    <property type="entry name" value="AL/BT2_dom"/>
</dbReference>
<dbReference type="SUPFAM" id="SSF50370">
    <property type="entry name" value="Ricin B-like lectins"/>
    <property type="match status" value="1"/>
</dbReference>
<dbReference type="GO" id="GO:0016787">
    <property type="term" value="F:hydrolase activity"/>
    <property type="evidence" value="ECO:0007669"/>
    <property type="project" value="InterPro"/>
</dbReference>
<dbReference type="EMBL" id="CP056068">
    <property type="protein sequence ID" value="UKJ90302.2"/>
    <property type="molecule type" value="Genomic_DNA"/>
</dbReference>
<feature type="signal peptide" evidence="2">
    <location>
        <begin position="1"/>
        <end position="20"/>
    </location>
</feature>
<evidence type="ECO:0000259" key="3">
    <source>
        <dbReference type="PROSITE" id="PS50820"/>
    </source>
</evidence>
<gene>
    <name evidence="4" type="ORF">MACJ_001234</name>
</gene>
<sequence length="1703" mass="189409">MKVNFIINALILISVKLGVCRNANEFYTFRDAKATSVFIAANNDFEKHGPNRAFQIGSSYWSSEGQHNDTDFVSWTGELYEKAVISQINIFWEYAPKEVEISFSLTGDDFNVVMPFRPTFENKRSYKENFKLDVPYETKYVRLTLRGAINTYFGIRHIHLVGYGHPMFMLKSGISSKDGEMCLQVEEGNTENQPRVVLDLCVNAIAAADGRELWIQNSRQQIVSAVTYPPKCLTTVESSKHGPVILDDCTDDSCTWEFVGNAQISLKNGNNLCLTQQDDNSNVAGMGNLVEKYGSELKAVSSGSSDGHEEKFALDHDEKTYWASLLFPDDGQHVATMTIDFGKVVHASRVVIDWEYQPLSYSIEASSDNITFKQIAVNLSNAAHTTTDAFPGTDFRQLRVVMVRPHYLHGVVSGGYVYGIRDMSVLSSNLITVVGDCRAAANSADARDKYFVSYVSAFEPMLSRKITTMENDLHAVIADVSDEMNRLKESLEESASCMDEKHDYDNHIDSIVKKEVSLWKTFTTCKCGMEDVLQGDLSTLGENRNNPAEDCYFIRQKGMSGFYWIQPPCSKQPLRVYCDMDSQSSIFIWNGVNSASIANGLSHSVQSLNNIRTPQSLRFQCASYGLEPFVIKSKHQIDEIKKAIHIMGFDKKLESYIPLAYRFGTDNKFRDFMNIFSFISLPVPGNSGLSASGITHNTTASSGNAGVIRSGTRTDSVKGNIKSDADPNDNGGSGTSISQGNTGVNNDAIHNNNSGAATSTPDSVVGIDDSTNNDELEDLHMNAMGLSMATSELEKFDMETSEISAIVCSTNKTDEIATPIELNCGDVFGKSKKLYGSLNTNILVRCVEDCSEKSDLFVYGRDGLYSDRSAICPAAIHSGVIASKGTFVISVESGMKYYEGSKQNGIQSLYYNKSWHGLKDIIKEDPMKEKGSDESDQGLEHNGPDCKYSIRILPLEKRCPIVETQGSFLQLSAPTNTVANSSATITNNNNSVDGNAGDSNNVSAISDGGMVNIDTKFDPNTMKYANKVIDTMDSLYGVDNKTVTNVIEQIAVVVSQAKKRLKSLEPIHNKQNESITSLFDRGGLLASGVENVYDSLDSKRTLYSNLLDDENSKNVDVASDFVLDYATMRFSKTFSVYDSAMTNGKSNWGYSNTPLDGRKAYVVQSGDSDSELPAEGSYAFINHFKYFDFDSSFDVMASGAGSMGIAFRAHDKFNFYLFIMNFADSNKQLIKVEDGVAQVLLTNPDEGYEKDKWYNVRIICEYYYISVYCNNQRIFRVIDTSFLYGYFGLFSSGSNSSFHFDNIVIKNKEVKHVESPLRIQRLSHIKCCSYSETFTGSLHDNYLIVNPQYSTKTSWSYEILFNGEHKVIHQVKPCFDPLDIGSLAILKNDRYCRTGFLRFRVLPQCQAGTVGAVLHYSDEKNMFLVEINVQEFRIRQLKDGAVKVLAKEKAKLAISKWNVIEIEIGQDYIKAKAKVDVGHNFILKGILSSFDYSVTASASFDDGHYAESNPTGSEAVQEHNGVDNEGSGKTTGRVMTNGIGLKSLACDSCYFDNVHVSPEKPKEINTNFISVLSSWKPCLTVNLIQRKKFCNLVSKDKRAECLSHFCTHCCSHHTRLLGDEETLNCINSCNKNNLVFNSNVKRFNVYLGSCTSFQGPGFDHCKGDKGCLIQSCKLCCHSGHYNQFDKDRFLESAYCENKCKIPF</sequence>
<dbReference type="InterPro" id="IPR000421">
    <property type="entry name" value="FA58C"/>
</dbReference>
<dbReference type="OrthoDB" id="414826at2759"/>
<evidence type="ECO:0000313" key="5">
    <source>
        <dbReference type="Proteomes" id="UP000244803"/>
    </source>
</evidence>
<dbReference type="Gene3D" id="2.80.10.50">
    <property type="match status" value="1"/>
</dbReference>
<dbReference type="InterPro" id="IPR014716">
    <property type="entry name" value="Fibrinogen_a/b/g_C_1"/>
</dbReference>
<dbReference type="Pfam" id="PF03815">
    <property type="entry name" value="LCCL"/>
    <property type="match status" value="1"/>
</dbReference>
<organism evidence="4 5">
    <name type="scientific">Theileria orientalis</name>
    <dbReference type="NCBI Taxonomy" id="68886"/>
    <lineage>
        <taxon>Eukaryota</taxon>
        <taxon>Sar</taxon>
        <taxon>Alveolata</taxon>
        <taxon>Apicomplexa</taxon>
        <taxon>Aconoidasida</taxon>
        <taxon>Piroplasmida</taxon>
        <taxon>Theileriidae</taxon>
        <taxon>Theileria</taxon>
    </lineage>
</organism>
<dbReference type="Gene3D" id="3.90.215.10">
    <property type="entry name" value="Gamma Fibrinogen, chain A, domain 1"/>
    <property type="match status" value="1"/>
</dbReference>
<dbReference type="Pfam" id="PF06439">
    <property type="entry name" value="3keto-disac_hyd"/>
    <property type="match status" value="1"/>
</dbReference>
<dbReference type="SUPFAM" id="SSF69848">
    <property type="entry name" value="LCCL domain"/>
    <property type="match status" value="1"/>
</dbReference>
<proteinExistence type="predicted"/>
<dbReference type="InterPro" id="IPR036609">
    <property type="entry name" value="LCCL_sf"/>
</dbReference>
<dbReference type="PANTHER" id="PTHR31331">
    <property type="entry name" value="LCCL DOMAIN PROTEIN (AFU_ORTHOLOGUE AFUA_5G08630)"/>
    <property type="match status" value="1"/>
</dbReference>
<dbReference type="InterPro" id="IPR035992">
    <property type="entry name" value="Ricin_B-like_lectins"/>
</dbReference>
<evidence type="ECO:0000256" key="2">
    <source>
        <dbReference type="SAM" id="SignalP"/>
    </source>
</evidence>
<dbReference type="Pfam" id="PF00754">
    <property type="entry name" value="F5_F8_type_C"/>
    <property type="match status" value="1"/>
</dbReference>
<dbReference type="Gene3D" id="2.170.130.20">
    <property type="entry name" value="LCCL-like domain"/>
    <property type="match status" value="1"/>
</dbReference>
<evidence type="ECO:0000256" key="1">
    <source>
        <dbReference type="SAM" id="MobiDB-lite"/>
    </source>
</evidence>
<dbReference type="InterPro" id="IPR036056">
    <property type="entry name" value="Fibrinogen-like_C"/>
</dbReference>
<dbReference type="SUPFAM" id="SSF49785">
    <property type="entry name" value="Galactose-binding domain-like"/>
    <property type="match status" value="2"/>
</dbReference>
<accession>A0A976M839</accession>
<dbReference type="PROSITE" id="PS50231">
    <property type="entry name" value="RICIN_B_LECTIN"/>
    <property type="match status" value="1"/>
</dbReference>
<dbReference type="Gene3D" id="2.60.120.560">
    <property type="entry name" value="Exo-inulinase, domain 1"/>
    <property type="match status" value="1"/>
</dbReference>
<dbReference type="InterPro" id="IPR000772">
    <property type="entry name" value="Ricin_B_lectin"/>
</dbReference>
<dbReference type="PANTHER" id="PTHR31331:SF1">
    <property type="entry name" value="CYSTEINE RICH SECRETORY PROTEIN LCCL DOMAIN CONTAINING 2"/>
    <property type="match status" value="1"/>
</dbReference>
<dbReference type="Pfam" id="PF00652">
    <property type="entry name" value="Ricin_B_lectin"/>
    <property type="match status" value="1"/>
</dbReference>
<feature type="chain" id="PRO_5037377366" description="LCCL domain-containing protein" evidence="2">
    <location>
        <begin position="21"/>
        <end position="1703"/>
    </location>
</feature>
<dbReference type="InterPro" id="IPR008979">
    <property type="entry name" value="Galactose-bd-like_sf"/>
</dbReference>
<feature type="domain" description="LCCL" evidence="3">
    <location>
        <begin position="858"/>
        <end position="909"/>
    </location>
</feature>
<name>A0A976M839_THEOR</name>
<dbReference type="SUPFAM" id="SSF56496">
    <property type="entry name" value="Fibrinogen C-terminal domain-like"/>
    <property type="match status" value="1"/>
</dbReference>
<keyword evidence="2" id="KW-0732">Signal</keyword>
<dbReference type="InterPro" id="IPR051957">
    <property type="entry name" value="CRISP-LCCL_domain"/>
</dbReference>
<dbReference type="Gene3D" id="2.60.120.260">
    <property type="entry name" value="Galactose-binding domain-like"/>
    <property type="match status" value="2"/>
</dbReference>
<evidence type="ECO:0000313" key="4">
    <source>
        <dbReference type="EMBL" id="UKJ90302.2"/>
    </source>
</evidence>
<feature type="region of interest" description="Disordered" evidence="1">
    <location>
        <begin position="1507"/>
        <end position="1529"/>
    </location>
</feature>
<dbReference type="InterPro" id="IPR004043">
    <property type="entry name" value="LCCL"/>
</dbReference>
<feature type="region of interest" description="Disordered" evidence="1">
    <location>
        <begin position="700"/>
        <end position="774"/>
    </location>
</feature>
<dbReference type="PROSITE" id="PS50820">
    <property type="entry name" value="LCCL"/>
    <property type="match status" value="1"/>
</dbReference>
<reference evidence="4" key="1">
    <citation type="submission" date="2022-07" db="EMBL/GenBank/DDBJ databases">
        <title>Evaluation of T. orientalis genome assembly methods using nanopore sequencing and analysis of variation between genomes.</title>
        <authorList>
            <person name="Yam J."/>
            <person name="Micallef M.L."/>
            <person name="Liu M."/>
            <person name="Djordjevic S.P."/>
            <person name="Bogema D.R."/>
            <person name="Jenkins C."/>
        </authorList>
    </citation>
    <scope>NUCLEOTIDE SEQUENCE</scope>
    <source>
        <strain evidence="4">Fish Creek</strain>
    </source>
</reference>
<dbReference type="Proteomes" id="UP000244803">
    <property type="component" value="Chromosome 2"/>
</dbReference>